<sequence length="80" mass="9064">MQTDNYNIYRREIRCKIQILRPTKQNVRVCVCLCKTVSTELEKQSSETATTVAIVITADEGIFSNCGDFYIPLRIISSSS</sequence>
<dbReference type="EMBL" id="JAVHJS010000014">
    <property type="protein sequence ID" value="KAK2836724.1"/>
    <property type="molecule type" value="Genomic_DNA"/>
</dbReference>
<organism evidence="1 2">
    <name type="scientific">Tachysurus vachellii</name>
    <name type="common">Darkbarbel catfish</name>
    <name type="synonym">Pelteobagrus vachellii</name>
    <dbReference type="NCBI Taxonomy" id="175792"/>
    <lineage>
        <taxon>Eukaryota</taxon>
        <taxon>Metazoa</taxon>
        <taxon>Chordata</taxon>
        <taxon>Craniata</taxon>
        <taxon>Vertebrata</taxon>
        <taxon>Euteleostomi</taxon>
        <taxon>Actinopterygii</taxon>
        <taxon>Neopterygii</taxon>
        <taxon>Teleostei</taxon>
        <taxon>Ostariophysi</taxon>
        <taxon>Siluriformes</taxon>
        <taxon>Bagridae</taxon>
        <taxon>Tachysurus</taxon>
    </lineage>
</organism>
<proteinExistence type="predicted"/>
<name>A0AA88MHZ5_TACVA</name>
<comment type="caution">
    <text evidence="1">The sequence shown here is derived from an EMBL/GenBank/DDBJ whole genome shotgun (WGS) entry which is preliminary data.</text>
</comment>
<dbReference type="Proteomes" id="UP001187315">
    <property type="component" value="Unassembled WGS sequence"/>
</dbReference>
<reference evidence="1" key="1">
    <citation type="submission" date="2023-08" db="EMBL/GenBank/DDBJ databases">
        <title>Pelteobagrus vachellii genome.</title>
        <authorList>
            <person name="Liu H."/>
        </authorList>
    </citation>
    <scope>NUCLEOTIDE SEQUENCE</scope>
    <source>
        <strain evidence="1">PRFRI_2022a</strain>
        <tissue evidence="1">Muscle</tissue>
    </source>
</reference>
<gene>
    <name evidence="1" type="ORF">Q7C36_014593</name>
</gene>
<evidence type="ECO:0000313" key="2">
    <source>
        <dbReference type="Proteomes" id="UP001187315"/>
    </source>
</evidence>
<dbReference type="AlphaFoldDB" id="A0AA88MHZ5"/>
<evidence type="ECO:0000313" key="1">
    <source>
        <dbReference type="EMBL" id="KAK2836724.1"/>
    </source>
</evidence>
<protein>
    <submittedName>
        <fullName evidence="1">Uncharacterized protein</fullName>
    </submittedName>
</protein>
<accession>A0AA88MHZ5</accession>
<keyword evidence="2" id="KW-1185">Reference proteome</keyword>